<evidence type="ECO:0000256" key="10">
    <source>
        <dbReference type="SAM" id="SignalP"/>
    </source>
</evidence>
<feature type="domain" description="TonB-dependent receptor-like beta-barrel" evidence="11">
    <location>
        <begin position="448"/>
        <end position="1006"/>
    </location>
</feature>
<evidence type="ECO:0000256" key="8">
    <source>
        <dbReference type="PROSITE-ProRule" id="PRU01360"/>
    </source>
</evidence>
<keyword evidence="6 8" id="KW-0472">Membrane</keyword>
<accession>A0ABS7Z491</accession>
<dbReference type="NCBIfam" id="TIGR04057">
    <property type="entry name" value="SusC_RagA_signa"/>
    <property type="match status" value="1"/>
</dbReference>
<evidence type="ECO:0000256" key="6">
    <source>
        <dbReference type="ARBA" id="ARBA00023136"/>
    </source>
</evidence>
<dbReference type="Gene3D" id="2.170.130.10">
    <property type="entry name" value="TonB-dependent receptor, plug domain"/>
    <property type="match status" value="1"/>
</dbReference>
<dbReference type="Pfam" id="PF07715">
    <property type="entry name" value="Plug"/>
    <property type="match status" value="1"/>
</dbReference>
<keyword evidence="3 8" id="KW-1134">Transmembrane beta strand</keyword>
<evidence type="ECO:0000256" key="5">
    <source>
        <dbReference type="ARBA" id="ARBA00023077"/>
    </source>
</evidence>
<dbReference type="EMBL" id="JADEYP010000011">
    <property type="protein sequence ID" value="MCA5004972.1"/>
    <property type="molecule type" value="Genomic_DNA"/>
</dbReference>
<keyword evidence="10" id="KW-0732">Signal</keyword>
<keyword evidence="2 8" id="KW-0813">Transport</keyword>
<keyword evidence="7 8" id="KW-0998">Cell outer membrane</keyword>
<keyword evidence="13" id="KW-0675">Receptor</keyword>
<comment type="subcellular location">
    <subcellularLocation>
        <location evidence="1 8">Cell outer membrane</location>
        <topology evidence="1 8">Multi-pass membrane protein</topology>
    </subcellularLocation>
</comment>
<dbReference type="InterPro" id="IPR023996">
    <property type="entry name" value="TonB-dep_OMP_SusC/RagA"/>
</dbReference>
<keyword evidence="4 8" id="KW-0812">Transmembrane</keyword>
<keyword evidence="14" id="KW-1185">Reference proteome</keyword>
<feature type="domain" description="TonB-dependent receptor plug" evidence="12">
    <location>
        <begin position="138"/>
        <end position="243"/>
    </location>
</feature>
<dbReference type="InterPro" id="IPR012910">
    <property type="entry name" value="Plug_dom"/>
</dbReference>
<keyword evidence="5 9" id="KW-0798">TonB box</keyword>
<dbReference type="InterPro" id="IPR037066">
    <property type="entry name" value="Plug_dom_sf"/>
</dbReference>
<comment type="similarity">
    <text evidence="8 9">Belongs to the TonB-dependent receptor family.</text>
</comment>
<evidence type="ECO:0000256" key="7">
    <source>
        <dbReference type="ARBA" id="ARBA00023237"/>
    </source>
</evidence>
<dbReference type="InterPro" id="IPR000531">
    <property type="entry name" value="Beta-barrel_TonB"/>
</dbReference>
<organism evidence="13 14">
    <name type="scientific">Sphingobacterium bovistauri</name>
    <dbReference type="NCBI Taxonomy" id="2781959"/>
    <lineage>
        <taxon>Bacteria</taxon>
        <taxon>Pseudomonadati</taxon>
        <taxon>Bacteroidota</taxon>
        <taxon>Sphingobacteriia</taxon>
        <taxon>Sphingobacteriales</taxon>
        <taxon>Sphingobacteriaceae</taxon>
        <taxon>Sphingobacterium</taxon>
    </lineage>
</organism>
<dbReference type="SUPFAM" id="SSF49464">
    <property type="entry name" value="Carboxypeptidase regulatory domain-like"/>
    <property type="match status" value="1"/>
</dbReference>
<evidence type="ECO:0000256" key="9">
    <source>
        <dbReference type="RuleBase" id="RU003357"/>
    </source>
</evidence>
<dbReference type="InterPro" id="IPR039426">
    <property type="entry name" value="TonB-dep_rcpt-like"/>
</dbReference>
<dbReference type="PROSITE" id="PS52016">
    <property type="entry name" value="TONB_DEPENDENT_REC_3"/>
    <property type="match status" value="1"/>
</dbReference>
<dbReference type="RefSeq" id="WP_225552363.1">
    <property type="nucleotide sequence ID" value="NZ_JADEYP010000011.1"/>
</dbReference>
<evidence type="ECO:0000259" key="11">
    <source>
        <dbReference type="Pfam" id="PF00593"/>
    </source>
</evidence>
<evidence type="ECO:0000259" key="12">
    <source>
        <dbReference type="Pfam" id="PF07715"/>
    </source>
</evidence>
<dbReference type="NCBIfam" id="TIGR04056">
    <property type="entry name" value="OMP_RagA_SusC"/>
    <property type="match status" value="1"/>
</dbReference>
<feature type="chain" id="PRO_5046511406" evidence="10">
    <location>
        <begin position="36"/>
        <end position="1043"/>
    </location>
</feature>
<dbReference type="Pfam" id="PF00593">
    <property type="entry name" value="TonB_dep_Rec_b-barrel"/>
    <property type="match status" value="1"/>
</dbReference>
<dbReference type="Gene3D" id="2.60.40.1120">
    <property type="entry name" value="Carboxypeptidase-like, regulatory domain"/>
    <property type="match status" value="1"/>
</dbReference>
<evidence type="ECO:0000313" key="13">
    <source>
        <dbReference type="EMBL" id="MCA5004972.1"/>
    </source>
</evidence>
<gene>
    <name evidence="13" type="ORF">IPZ78_07360</name>
</gene>
<dbReference type="Proteomes" id="UP001165302">
    <property type="component" value="Unassembled WGS sequence"/>
</dbReference>
<proteinExistence type="inferred from homology"/>
<protein>
    <submittedName>
        <fullName evidence="13">TonB-dependent receptor</fullName>
    </submittedName>
</protein>
<reference evidence="13" key="1">
    <citation type="submission" date="2020-10" db="EMBL/GenBank/DDBJ databases">
        <authorList>
            <person name="Lu T."/>
            <person name="Wang Q."/>
            <person name="Han X."/>
        </authorList>
    </citation>
    <scope>NUCLEOTIDE SEQUENCE</scope>
    <source>
        <strain evidence="13">WQ 366</strain>
    </source>
</reference>
<name>A0ABS7Z491_9SPHI</name>
<dbReference type="InterPro" id="IPR008969">
    <property type="entry name" value="CarboxyPept-like_regulatory"/>
</dbReference>
<dbReference type="InterPro" id="IPR036942">
    <property type="entry name" value="Beta-barrel_TonB_sf"/>
</dbReference>
<evidence type="ECO:0000256" key="3">
    <source>
        <dbReference type="ARBA" id="ARBA00022452"/>
    </source>
</evidence>
<feature type="signal peptide" evidence="10">
    <location>
        <begin position="1"/>
        <end position="35"/>
    </location>
</feature>
<dbReference type="Pfam" id="PF13715">
    <property type="entry name" value="CarbopepD_reg_2"/>
    <property type="match status" value="1"/>
</dbReference>
<sequence>MNNRFTMPFHLRKVTPLATALLLTTMMPNASYVLAHENYALNSNVLAQETISGKVYDESGPVAGVTVSLKENPSIVTTTNSDGEFTLKAKVGQSLIIRAVGYNSLTKVIDAATMAITLESVTESLDEVVVVGFGTQKKVNLTGAVQAISAKDLENRPVTNASTALQGKFAGVTIVQNSGQPGKDGGTIRVRGLGTTNNANPLVLVDGVESSLNNINPNDIENISVLKDGPSAAIYGSKAANGVILVTTKKGKIGEPQLNYAGYVGMQDPTRLPEYMRSYDHAVILNEALANQGLPLRFTNDDLDGFKNSTDRDKYPDTDWLGLLYDGSGLQQSHNVQISGATDKVNYMASAGFMGQKGVIDVAKADRYNLRTNLGAQVTERLNINLGLSYNYQRIDEPVNPYTGDMAQIFRQANRIPSFIPYQYSNGVYGYYGDGNPVAWLDMKSTDEMIYKHTHINFSGEYKIVDGLKFKQVVSFQPRDNMSSKFVKEIQFYDHNTGSPTFRQGVNNLTVYNNQDELLTLQSMLTYDKSFGKHDLNALAGFMDETRRADFSRGYRQNFLGTELHELDLGDVSGQQATGGAQKLLLRSWFGRVNYAFDNKYLFEANVRHDGTSRFVGENKWNTFPSFSAGWRVSQEGFFQNSALAEKISELKLRGGWGILGNQTLSGVGENAYPSADNYYPGVFTISSGYNYPIGTGLASGGTVAVAANPQMLWERSISSNVGLDLNFRNKWSFVLDYFNRTTDRLYMSLPVPVEFGLPSPVQNAGKVKNNGVELQVNYSNRSNPFQFDIGANISYINNEILEWRSNSAEPHSSFYVRDLGLPLRSFYGYESLGIYRSDEEYQNSGVKGVNNTVGAGDLIYKDQNGDGKIDGNDRVYLGSPDPKYIFGLTSNMSYKNFDLNMFLQGAADVQGYMWGEAIGNISGTDKPTEIYSERFHAVNNPNGSMSRALTSWVQNKPESNPSDFWIQNASYVRLKNITLGYNLPQSVLNKIGLKGAKIYYSGQNLFTITGFAKGFDPEAPADSRGNFYPQVKTNVFGLNVNF</sequence>
<dbReference type="Gene3D" id="2.40.170.20">
    <property type="entry name" value="TonB-dependent receptor, beta-barrel domain"/>
    <property type="match status" value="1"/>
</dbReference>
<evidence type="ECO:0000256" key="1">
    <source>
        <dbReference type="ARBA" id="ARBA00004571"/>
    </source>
</evidence>
<dbReference type="SUPFAM" id="SSF56935">
    <property type="entry name" value="Porins"/>
    <property type="match status" value="1"/>
</dbReference>
<evidence type="ECO:0000256" key="2">
    <source>
        <dbReference type="ARBA" id="ARBA00022448"/>
    </source>
</evidence>
<dbReference type="InterPro" id="IPR023997">
    <property type="entry name" value="TonB-dep_OMP_SusC/RagA_CS"/>
</dbReference>
<evidence type="ECO:0000256" key="4">
    <source>
        <dbReference type="ARBA" id="ARBA00022692"/>
    </source>
</evidence>
<evidence type="ECO:0000313" key="14">
    <source>
        <dbReference type="Proteomes" id="UP001165302"/>
    </source>
</evidence>
<comment type="caution">
    <text evidence="13">The sequence shown here is derived from an EMBL/GenBank/DDBJ whole genome shotgun (WGS) entry which is preliminary data.</text>
</comment>